<reference evidence="1 2" key="1">
    <citation type="submission" date="2017-06" db="EMBL/GenBank/DDBJ databases">
        <title>Genome sequencing of cyanobaciteial culture collection at National Institute for Environmental Studies (NIES).</title>
        <authorList>
            <person name="Hirose Y."/>
            <person name="Shimura Y."/>
            <person name="Fujisawa T."/>
            <person name="Nakamura Y."/>
            <person name="Kawachi M."/>
        </authorList>
    </citation>
    <scope>NUCLEOTIDE SEQUENCE [LARGE SCALE GENOMIC DNA]</scope>
    <source>
        <strain evidence="1 2">NIES-23</strain>
    </source>
</reference>
<dbReference type="Proteomes" id="UP000217507">
    <property type="component" value="Chromosome"/>
</dbReference>
<sequence length="53" mass="6029">MSYDAFKLHSHLYGLLTAGGSLSTVNCRRPTRKELQVQCLTAYKKGKGQEKWQ</sequence>
<dbReference type="EMBL" id="AP018216">
    <property type="protein sequence ID" value="BAY71691.1"/>
    <property type="molecule type" value="Genomic_DNA"/>
</dbReference>
<evidence type="ECO:0000313" key="2">
    <source>
        <dbReference type="Proteomes" id="UP000217507"/>
    </source>
</evidence>
<name>A0A1Z4KS14_ANAVA</name>
<proteinExistence type="predicted"/>
<protein>
    <submittedName>
        <fullName evidence="1">Uncharacterized protein</fullName>
    </submittedName>
</protein>
<evidence type="ECO:0000313" key="1">
    <source>
        <dbReference type="EMBL" id="BAY71691.1"/>
    </source>
</evidence>
<accession>A0A1Z4KS14</accession>
<organism evidence="1 2">
    <name type="scientific">Trichormus variabilis NIES-23</name>
    <dbReference type="NCBI Taxonomy" id="1973479"/>
    <lineage>
        <taxon>Bacteria</taxon>
        <taxon>Bacillati</taxon>
        <taxon>Cyanobacteriota</taxon>
        <taxon>Cyanophyceae</taxon>
        <taxon>Nostocales</taxon>
        <taxon>Nostocaceae</taxon>
        <taxon>Trichormus</taxon>
    </lineage>
</organism>
<dbReference type="AlphaFoldDB" id="A0A1Z4KS14"/>
<gene>
    <name evidence="1" type="ORF">NIES23_45110</name>
</gene>